<dbReference type="EMBL" id="GGFM01012496">
    <property type="protein sequence ID" value="MBW33247.1"/>
    <property type="molecule type" value="Transcribed_RNA"/>
</dbReference>
<keyword evidence="1" id="KW-0812">Transmembrane</keyword>
<feature type="transmembrane region" description="Helical" evidence="1">
    <location>
        <begin position="52"/>
        <end position="74"/>
    </location>
</feature>
<evidence type="ECO:0000256" key="1">
    <source>
        <dbReference type="SAM" id="Phobius"/>
    </source>
</evidence>
<accession>A0A2M3ZXF4</accession>
<organism evidence="2">
    <name type="scientific">Anopheles braziliensis</name>
    <dbReference type="NCBI Taxonomy" id="58242"/>
    <lineage>
        <taxon>Eukaryota</taxon>
        <taxon>Metazoa</taxon>
        <taxon>Ecdysozoa</taxon>
        <taxon>Arthropoda</taxon>
        <taxon>Hexapoda</taxon>
        <taxon>Insecta</taxon>
        <taxon>Pterygota</taxon>
        <taxon>Neoptera</taxon>
        <taxon>Endopterygota</taxon>
        <taxon>Diptera</taxon>
        <taxon>Nematocera</taxon>
        <taxon>Culicoidea</taxon>
        <taxon>Culicidae</taxon>
        <taxon>Anophelinae</taxon>
        <taxon>Anopheles</taxon>
    </lineage>
</organism>
<feature type="transmembrane region" description="Helical" evidence="1">
    <location>
        <begin position="12"/>
        <end position="32"/>
    </location>
</feature>
<dbReference type="AlphaFoldDB" id="A0A2M3ZXF4"/>
<sequence length="77" mass="8179">MLLLLVARIERVVLLLVEIVIPFLAVSVPLVVRERKVRIGSVPFAHLTALSPVGGGGGSITIVLVTVASGMLLLRIR</sequence>
<name>A0A2M3ZXF4_9DIPT</name>
<evidence type="ECO:0000313" key="2">
    <source>
        <dbReference type="EMBL" id="MBW33247.1"/>
    </source>
</evidence>
<keyword evidence="1" id="KW-1133">Transmembrane helix</keyword>
<protein>
    <submittedName>
        <fullName evidence="2">Putative secreted peptide</fullName>
    </submittedName>
</protein>
<proteinExistence type="predicted"/>
<keyword evidence="1" id="KW-0472">Membrane</keyword>
<reference evidence="2" key="1">
    <citation type="submission" date="2018-01" db="EMBL/GenBank/DDBJ databases">
        <title>An insight into the sialome of Amazonian anophelines.</title>
        <authorList>
            <person name="Ribeiro J.M."/>
            <person name="Scarpassa V."/>
            <person name="Calvo E."/>
        </authorList>
    </citation>
    <scope>NUCLEOTIDE SEQUENCE</scope>
    <source>
        <tissue evidence="2">Salivary glands</tissue>
    </source>
</reference>